<dbReference type="SUPFAM" id="SSF53092">
    <property type="entry name" value="Creatinase/prolidase N-terminal domain"/>
    <property type="match status" value="1"/>
</dbReference>
<feature type="domain" description="Creatinase N-terminal" evidence="5">
    <location>
        <begin position="8"/>
        <end position="141"/>
    </location>
</feature>
<sequence length="366" mass="40770">MESLQQNLKRIQVLLKNHTIDAMLCTLGQNFRYVFGLNAHPSERLIVALISPLSEPLIILPCFEIGNVAQGTFLLENQLIGWEEIEDPFALVAEKLAQLHVEEGKIAISPQMPYTMFSRIQEKLPKAQFCDGLSIFEEARISKTDLEIEMLKKASNLSAEGIEAAFKILSEGMTELEVAKFIKDYYAERSNGEDSFVIVQFGENSSNPHAGPTSRKLKKGDVVLIDAGTTLNGYWGDITNTTFFGTPTEEFLKIYDIVERANQAAVLMGKIGKTGQEVDAAARQVIQESGYGEFFTHRTGHGIGLDIHESPYMLATNENPLLLNNVYTVEPGIYLPGKFGVRIEDDVYAQAKSGVRLSTPKRRFWA</sequence>
<evidence type="ECO:0000313" key="6">
    <source>
        <dbReference type="EMBL" id="UYP45510.1"/>
    </source>
</evidence>
<dbReference type="Proteomes" id="UP001208689">
    <property type="component" value="Chromosome"/>
</dbReference>
<dbReference type="EC" id="3.4.11.18" evidence="6"/>
<dbReference type="InterPro" id="IPR029149">
    <property type="entry name" value="Creatin/AminoP/Spt16_N"/>
</dbReference>
<dbReference type="Pfam" id="PF00557">
    <property type="entry name" value="Peptidase_M24"/>
    <property type="match status" value="1"/>
</dbReference>
<feature type="domain" description="Peptidase M24" evidence="4">
    <location>
        <begin position="149"/>
        <end position="349"/>
    </location>
</feature>
<dbReference type="InterPro" id="IPR001131">
    <property type="entry name" value="Peptidase_M24B_aminopep-P_CS"/>
</dbReference>
<keyword evidence="6" id="KW-0645">Protease</keyword>
<keyword evidence="1 3" id="KW-0479">Metal-binding</keyword>
<dbReference type="EMBL" id="CP104013">
    <property type="protein sequence ID" value="UYP45510.1"/>
    <property type="molecule type" value="Genomic_DNA"/>
</dbReference>
<proteinExistence type="inferred from homology"/>
<evidence type="ECO:0000256" key="2">
    <source>
        <dbReference type="ARBA" id="ARBA00022801"/>
    </source>
</evidence>
<dbReference type="Pfam" id="PF01321">
    <property type="entry name" value="Creatinase_N"/>
    <property type="match status" value="1"/>
</dbReference>
<dbReference type="InterPro" id="IPR036005">
    <property type="entry name" value="Creatinase/aminopeptidase-like"/>
</dbReference>
<evidence type="ECO:0000256" key="1">
    <source>
        <dbReference type="ARBA" id="ARBA00022723"/>
    </source>
</evidence>
<dbReference type="GO" id="GO:0004239">
    <property type="term" value="F:initiator methionyl aminopeptidase activity"/>
    <property type="evidence" value="ECO:0007669"/>
    <property type="project" value="UniProtKB-EC"/>
</dbReference>
<accession>A0ABY6HPR6</accession>
<dbReference type="CDD" id="cd01092">
    <property type="entry name" value="APP-like"/>
    <property type="match status" value="1"/>
</dbReference>
<dbReference type="Gene3D" id="3.90.230.10">
    <property type="entry name" value="Creatinase/methionine aminopeptidase superfamily"/>
    <property type="match status" value="1"/>
</dbReference>
<comment type="similarity">
    <text evidence="3">Belongs to the peptidase M24B family.</text>
</comment>
<organism evidence="6 7">
    <name type="scientific">Candidatus Lokiarchaeum ossiferum</name>
    <dbReference type="NCBI Taxonomy" id="2951803"/>
    <lineage>
        <taxon>Archaea</taxon>
        <taxon>Promethearchaeati</taxon>
        <taxon>Promethearchaeota</taxon>
        <taxon>Promethearchaeia</taxon>
        <taxon>Promethearchaeales</taxon>
        <taxon>Promethearchaeaceae</taxon>
        <taxon>Candidatus Lokiarchaeum</taxon>
    </lineage>
</organism>
<evidence type="ECO:0000313" key="7">
    <source>
        <dbReference type="Proteomes" id="UP001208689"/>
    </source>
</evidence>
<dbReference type="InterPro" id="IPR000587">
    <property type="entry name" value="Creatinase_N"/>
</dbReference>
<dbReference type="InterPro" id="IPR000994">
    <property type="entry name" value="Pept_M24"/>
</dbReference>
<evidence type="ECO:0000259" key="4">
    <source>
        <dbReference type="Pfam" id="PF00557"/>
    </source>
</evidence>
<evidence type="ECO:0000259" key="5">
    <source>
        <dbReference type="Pfam" id="PF01321"/>
    </source>
</evidence>
<gene>
    <name evidence="6" type="ORF">NEF87_001795</name>
</gene>
<dbReference type="InterPro" id="IPR050659">
    <property type="entry name" value="Peptidase_M24B"/>
</dbReference>
<dbReference type="Gene3D" id="3.40.350.10">
    <property type="entry name" value="Creatinase/prolidase N-terminal domain"/>
    <property type="match status" value="1"/>
</dbReference>
<name>A0ABY6HPR6_9ARCH</name>
<reference evidence="6" key="1">
    <citation type="submission" date="2022-09" db="EMBL/GenBank/DDBJ databases">
        <title>Actin cytoskeleton and complex cell architecture in an #Asgard archaeon.</title>
        <authorList>
            <person name="Ponce Toledo R.I."/>
            <person name="Schleper C."/>
            <person name="Rodrigues Oliveira T."/>
            <person name="Wollweber F."/>
            <person name="Xu J."/>
            <person name="Rittmann S."/>
            <person name="Klingl A."/>
            <person name="Pilhofer M."/>
        </authorList>
    </citation>
    <scope>NUCLEOTIDE SEQUENCE</scope>
    <source>
        <strain evidence="6">B-35</strain>
    </source>
</reference>
<dbReference type="PANTHER" id="PTHR46112">
    <property type="entry name" value="AMINOPEPTIDASE"/>
    <property type="match status" value="1"/>
</dbReference>
<keyword evidence="2 6" id="KW-0378">Hydrolase</keyword>
<dbReference type="PROSITE" id="PS00491">
    <property type="entry name" value="PROLINE_PEPTIDASE"/>
    <property type="match status" value="1"/>
</dbReference>
<keyword evidence="7" id="KW-1185">Reference proteome</keyword>
<keyword evidence="6" id="KW-0031">Aminopeptidase</keyword>
<dbReference type="PANTHER" id="PTHR46112:SF3">
    <property type="entry name" value="AMINOPEPTIDASE YPDF"/>
    <property type="match status" value="1"/>
</dbReference>
<dbReference type="SUPFAM" id="SSF55920">
    <property type="entry name" value="Creatinase/aminopeptidase"/>
    <property type="match status" value="1"/>
</dbReference>
<evidence type="ECO:0000256" key="3">
    <source>
        <dbReference type="RuleBase" id="RU000590"/>
    </source>
</evidence>
<protein>
    <submittedName>
        <fullName evidence="6">Methionine aminopeptidase 1, mitochondrial</fullName>
        <ecNumber evidence="6">3.4.11.18</ecNumber>
    </submittedName>
</protein>